<dbReference type="HOGENOM" id="CLU_213204_1_0_9"/>
<reference evidence="3" key="1">
    <citation type="journal article" date="2013" name="Genome Announc.">
        <title>First genome sequence of a syntrophic acetate-oxidizing bacterium, Tepidanaerobacter acetatoxydans strain Re1.</title>
        <authorList>
            <person name="Manzoor S."/>
            <person name="Bongcam-Rudloff E."/>
            <person name="Schnurer A."/>
            <person name="Muller B."/>
        </authorList>
    </citation>
    <scope>NUCLEOTIDE SEQUENCE [LARGE SCALE GENOMIC DNA]</scope>
    <source>
        <strain evidence="3">Re1</strain>
    </source>
</reference>
<protein>
    <submittedName>
        <fullName evidence="2">Uncharacterized protein</fullName>
    </submittedName>
</protein>
<keyword evidence="3" id="KW-1185">Reference proteome</keyword>
<evidence type="ECO:0000313" key="2">
    <source>
        <dbReference type="EMBL" id="CDI40803.1"/>
    </source>
</evidence>
<feature type="region of interest" description="Disordered" evidence="1">
    <location>
        <begin position="1"/>
        <end position="41"/>
    </location>
</feature>
<dbReference type="KEGG" id="tep:TepRe1_1629"/>
<dbReference type="STRING" id="1209989.TepRe1_1629"/>
<name>F4LWH0_TEPAE</name>
<dbReference type="Proteomes" id="UP000010802">
    <property type="component" value="Chromosome"/>
</dbReference>
<evidence type="ECO:0000256" key="1">
    <source>
        <dbReference type="SAM" id="MobiDB-lite"/>
    </source>
</evidence>
<gene>
    <name evidence="2" type="ordered locus">TEPIRE1_1753</name>
</gene>
<sequence>MIMLLQRARGAGKRVENKSSNGPLRVQSKAKAEYSATCGHT</sequence>
<dbReference type="AlphaFoldDB" id="F4LWH0"/>
<dbReference type="EMBL" id="HF563609">
    <property type="protein sequence ID" value="CDI40803.1"/>
    <property type="molecule type" value="Genomic_DNA"/>
</dbReference>
<evidence type="ECO:0000313" key="3">
    <source>
        <dbReference type="Proteomes" id="UP000010802"/>
    </source>
</evidence>
<organism evidence="2 3">
    <name type="scientific">Tepidanaerobacter acetatoxydans (strain DSM 21804 / JCM 16047 / Re1)</name>
    <dbReference type="NCBI Taxonomy" id="1209989"/>
    <lineage>
        <taxon>Bacteria</taxon>
        <taxon>Bacillati</taxon>
        <taxon>Bacillota</taxon>
        <taxon>Clostridia</taxon>
        <taxon>Thermosediminibacterales</taxon>
        <taxon>Tepidanaerobacteraceae</taxon>
        <taxon>Tepidanaerobacter</taxon>
    </lineage>
</organism>
<proteinExistence type="predicted"/>
<accession>F4LWH0</accession>
<dbReference type="KEGG" id="tae:TepiRe1_1753"/>